<feature type="domain" description="Filamentous haemagglutinin FhaB/tRNA nuclease CdiA-like TPS" evidence="1">
    <location>
        <begin position="6"/>
        <end position="128"/>
    </location>
</feature>
<feature type="non-terminal residue" evidence="2">
    <location>
        <position position="714"/>
    </location>
</feature>
<dbReference type="Gene3D" id="2.160.20.10">
    <property type="entry name" value="Single-stranded right-handed beta-helix, Pectin lyase-like"/>
    <property type="match status" value="1"/>
</dbReference>
<dbReference type="InterPro" id="IPR008638">
    <property type="entry name" value="FhaB/CdiA-like_TPS"/>
</dbReference>
<dbReference type="InterPro" id="IPR010069">
    <property type="entry name" value="CdiA_FHA1_rpt"/>
</dbReference>
<organism evidence="2 3">
    <name type="scientific">Thorsellia kenyensis</name>
    <dbReference type="NCBI Taxonomy" id="1549888"/>
    <lineage>
        <taxon>Bacteria</taxon>
        <taxon>Pseudomonadati</taxon>
        <taxon>Pseudomonadota</taxon>
        <taxon>Gammaproteobacteria</taxon>
        <taxon>Enterobacterales</taxon>
        <taxon>Thorselliaceae</taxon>
        <taxon>Thorsellia</taxon>
    </lineage>
</organism>
<dbReference type="Pfam" id="PF05860">
    <property type="entry name" value="TPS"/>
    <property type="match status" value="1"/>
</dbReference>
<gene>
    <name evidence="2" type="ORF">ACFFIT_05480</name>
</gene>
<dbReference type="Proteomes" id="UP001589758">
    <property type="component" value="Unassembled WGS sequence"/>
</dbReference>
<protein>
    <recommendedName>
        <fullName evidence="1">Filamentous haemagglutinin FhaB/tRNA nuclease CdiA-like TPS domain-containing protein</fullName>
    </recommendedName>
</protein>
<name>A0ABV6C997_9GAMM</name>
<reference evidence="2 3" key="1">
    <citation type="submission" date="2024-09" db="EMBL/GenBank/DDBJ databases">
        <authorList>
            <person name="Sun Q."/>
            <person name="Mori K."/>
        </authorList>
    </citation>
    <scope>NUCLEOTIDE SEQUENCE [LARGE SCALE GENOMIC DNA]</scope>
    <source>
        <strain evidence="2 3">CCM 8545</strain>
    </source>
</reference>
<dbReference type="NCBIfam" id="TIGR01731">
    <property type="entry name" value="fil_hemag_20aa"/>
    <property type="match status" value="6"/>
</dbReference>
<keyword evidence="3" id="KW-1185">Reference proteome</keyword>
<dbReference type="EMBL" id="JBHLXE010000056">
    <property type="protein sequence ID" value="MFC0179544.1"/>
    <property type="molecule type" value="Genomic_DNA"/>
</dbReference>
<sequence>MTVENGAVTGYQVNDGKIVVQGAGLDSSRQDKTDLISRAVEVNGDVWANDLTVTTGQNQVDAANETQTKNAVQSEQNRPSVAIDVSDLGGMYAGKIRLVGTEQGVGVKNTGEIGASAGSITITADGKLVNTGSIQAKGDVSMRSQSRDIDNSGTLYAEGDIALQSTSLTNQGRIESHKNTRIDNQSLNNTGDIQNKGSLTVSAKNVNNKGTLYAEKDIALNAESIDNAGTLASKGDTTLDSQNLNNTGRIVANKHLNIEAKETLNNAGEMAAGEAIVIETKRLSSPGKIQSEGDVTLSLSEGYQHTGSMVANGTLTLNAQGAIENLGTFWAAKQANINALSFNNHAVGEVTAGWAKLNLTESLTNRGLIDGLTTTIQTETLTNIGSGRLYGDVIALETHTLQNLSEADKSATIAAREQLNIGTTELLNDWHSLLYSGGNLAIGGSLTDDYNVSGAASIVENHSARIESLGDMHINSNYLLNANDKLIITQEETSRTNHHEAGLWGSPILYEYDEIGRRKDKYGVTHITVPTGATSNDWQERYYTRVFVDDVVQETNPGEIIAGGNLVIDANKVNNLDSHILAGKTLLVNADELNNFETVGIRRISEKGSGTHWFSNVEHSFLHNRTYQDSEGFSINNYQEVNIDLDLTQYKANQAITHTPNISESHANGIKTTLPTLTLPSNSVYQINPNGKAEYLIETDPRFTNKKLWLGSDY</sequence>
<dbReference type="InterPro" id="IPR011050">
    <property type="entry name" value="Pectin_lyase_fold/virulence"/>
</dbReference>
<dbReference type="InterPro" id="IPR008619">
    <property type="entry name" value="Filamentous_hemagglutn_rpt"/>
</dbReference>
<comment type="caution">
    <text evidence="2">The sequence shown here is derived from an EMBL/GenBank/DDBJ whole genome shotgun (WGS) entry which is preliminary data.</text>
</comment>
<dbReference type="SUPFAM" id="SSF51126">
    <property type="entry name" value="Pectin lyase-like"/>
    <property type="match status" value="1"/>
</dbReference>
<dbReference type="InterPro" id="IPR012334">
    <property type="entry name" value="Pectin_lyas_fold"/>
</dbReference>
<proteinExistence type="predicted"/>
<evidence type="ECO:0000313" key="2">
    <source>
        <dbReference type="EMBL" id="MFC0179544.1"/>
    </source>
</evidence>
<dbReference type="Pfam" id="PF05594">
    <property type="entry name" value="Fil_haemagg"/>
    <property type="match status" value="2"/>
</dbReference>
<accession>A0ABV6C997</accession>
<evidence type="ECO:0000259" key="1">
    <source>
        <dbReference type="Pfam" id="PF05860"/>
    </source>
</evidence>
<evidence type="ECO:0000313" key="3">
    <source>
        <dbReference type="Proteomes" id="UP001589758"/>
    </source>
</evidence>